<dbReference type="GO" id="GO:0009252">
    <property type="term" value="P:peptidoglycan biosynthetic process"/>
    <property type="evidence" value="ECO:0007669"/>
    <property type="project" value="UniProtKB-UniRule"/>
</dbReference>
<dbReference type="GO" id="GO:0071555">
    <property type="term" value="P:cell wall organization"/>
    <property type="evidence" value="ECO:0007669"/>
    <property type="project" value="UniProtKB-KW"/>
</dbReference>
<dbReference type="PANTHER" id="PTHR21343:SF9">
    <property type="entry name" value="LIPID II ISOGLUTAMINYL SYNTHASE (GLUTAMINE-HYDROLYZING) SUBUNIT GATD"/>
    <property type="match status" value="1"/>
</dbReference>
<dbReference type="GO" id="GO:0140282">
    <property type="term" value="F:carbon-nitrogen ligase activity on lipid II"/>
    <property type="evidence" value="ECO:0007669"/>
    <property type="project" value="UniProtKB-UniRule"/>
</dbReference>
<proteinExistence type="inferred from homology"/>
<dbReference type="PROSITE" id="PS51274">
    <property type="entry name" value="GATASE_COBBQ"/>
    <property type="match status" value="1"/>
</dbReference>
<evidence type="ECO:0000313" key="5">
    <source>
        <dbReference type="Proteomes" id="UP000054686"/>
    </source>
</evidence>
<comment type="catalytic activity">
    <reaction evidence="2">
        <text>L-glutamine + H2O = L-glutamate + NH4(+)</text>
        <dbReference type="Rhea" id="RHEA:15889"/>
        <dbReference type="ChEBI" id="CHEBI:15377"/>
        <dbReference type="ChEBI" id="CHEBI:28938"/>
        <dbReference type="ChEBI" id="CHEBI:29985"/>
        <dbReference type="ChEBI" id="CHEBI:58359"/>
        <dbReference type="EC" id="3.5.1.2"/>
    </reaction>
</comment>
<dbReference type="AlphaFoldDB" id="A0A0V8RYH7"/>
<dbReference type="EMBL" id="LLVT01000001">
    <property type="protein sequence ID" value="KSW13064.1"/>
    <property type="molecule type" value="Genomic_DNA"/>
</dbReference>
<dbReference type="PROSITE" id="PS51273">
    <property type="entry name" value="GATASE_TYPE_1"/>
    <property type="match status" value="1"/>
</dbReference>
<dbReference type="EC" id="6.3.5.13" evidence="2"/>
<keyword evidence="2" id="KW-0436">Ligase</keyword>
<reference evidence="4 5" key="1">
    <citation type="submission" date="2015-10" db="EMBL/GenBank/DDBJ databases">
        <title>Draft Genome of Actinomyces odontolyticus subsp. actinosynbacter strain XH001.</title>
        <authorList>
            <person name="Mclean J.S."/>
            <person name="He X."/>
        </authorList>
    </citation>
    <scope>NUCLEOTIDE SEQUENCE [LARGE SCALE GENOMIC DNA]</scope>
    <source>
        <strain evidence="4 5">XH001</strain>
    </source>
</reference>
<evidence type="ECO:0000256" key="2">
    <source>
        <dbReference type="HAMAP-Rule" id="MF_02213"/>
    </source>
</evidence>
<dbReference type="Proteomes" id="UP000054686">
    <property type="component" value="Unassembled WGS sequence"/>
</dbReference>
<dbReference type="SUPFAM" id="SSF52317">
    <property type="entry name" value="Class I glutamine amidotransferase-like"/>
    <property type="match status" value="1"/>
</dbReference>
<protein>
    <recommendedName>
        <fullName evidence="2">Lipid II isoglutaminyl synthase (glutamine-hydrolyzing) subunit GatD</fullName>
        <ecNumber evidence="2">6.3.5.13</ecNumber>
    </recommendedName>
    <alternativeName>
        <fullName evidence="2">Lipid II isoglutaminyl synthase glutaminase subunit</fullName>
        <ecNumber evidence="2">3.5.1.2</ecNumber>
    </alternativeName>
</protein>
<keyword evidence="2" id="KW-0573">Peptidoglycan synthesis</keyword>
<dbReference type="GO" id="GO:0016740">
    <property type="term" value="F:transferase activity"/>
    <property type="evidence" value="ECO:0007669"/>
    <property type="project" value="UniProtKB-KW"/>
</dbReference>
<dbReference type="Pfam" id="PF07685">
    <property type="entry name" value="GATase_3"/>
    <property type="match status" value="1"/>
</dbReference>
<dbReference type="GO" id="GO:0004359">
    <property type="term" value="F:glutaminase activity"/>
    <property type="evidence" value="ECO:0007669"/>
    <property type="project" value="UniProtKB-UniRule"/>
</dbReference>
<keyword evidence="2" id="KW-0961">Cell wall biogenesis/degradation</keyword>
<dbReference type="UniPathway" id="UPA00219"/>
<dbReference type="RefSeq" id="WP_060565847.1">
    <property type="nucleotide sequence ID" value="NZ_CP040006.1"/>
</dbReference>
<feature type="binding site" evidence="2">
    <location>
        <position position="128"/>
    </location>
    <ligand>
        <name>substrate</name>
    </ligand>
</feature>
<dbReference type="InterPro" id="IPR011698">
    <property type="entry name" value="GATase_3"/>
</dbReference>
<dbReference type="InterPro" id="IPR033949">
    <property type="entry name" value="CobQ_GATase1"/>
</dbReference>
<dbReference type="CDD" id="cd01750">
    <property type="entry name" value="GATase1_CobQ"/>
    <property type="match status" value="1"/>
</dbReference>
<keyword evidence="2" id="KW-0378">Hydrolase</keyword>
<evidence type="ECO:0000313" key="4">
    <source>
        <dbReference type="EMBL" id="KSW13064.1"/>
    </source>
</evidence>
<organism evidence="4 5">
    <name type="scientific">Schaalia odontolytica</name>
    <dbReference type="NCBI Taxonomy" id="1660"/>
    <lineage>
        <taxon>Bacteria</taxon>
        <taxon>Bacillati</taxon>
        <taxon>Actinomycetota</taxon>
        <taxon>Actinomycetes</taxon>
        <taxon>Actinomycetales</taxon>
        <taxon>Actinomycetaceae</taxon>
        <taxon>Schaalia</taxon>
    </lineage>
</organism>
<keyword evidence="1 2" id="KW-0315">Glutamine amidotransferase</keyword>
<comment type="subunit">
    <text evidence="2">Forms a heterodimer with MurT.</text>
</comment>
<accession>A0A0V8RYH7</accession>
<feature type="active site" description="Nucleophile" evidence="2">
    <location>
        <position position="94"/>
    </location>
</feature>
<dbReference type="Gene3D" id="3.40.50.880">
    <property type="match status" value="1"/>
</dbReference>
<gene>
    <name evidence="2" type="primary">gatD</name>
    <name evidence="4" type="ORF">APY09_01490</name>
</gene>
<comment type="similarity">
    <text evidence="2">Belongs to the CobB/CobQ family. GatD subfamily.</text>
</comment>
<comment type="pathway">
    <text evidence="2">Cell wall biogenesis; peptidoglycan biosynthesis.</text>
</comment>
<evidence type="ECO:0000259" key="3">
    <source>
        <dbReference type="Pfam" id="PF07685"/>
    </source>
</evidence>
<dbReference type="InterPro" id="IPR029062">
    <property type="entry name" value="Class_I_gatase-like"/>
</dbReference>
<dbReference type="HAMAP" id="MF_02213">
    <property type="entry name" value="Lipid_II_synth_GatD"/>
    <property type="match status" value="1"/>
</dbReference>
<dbReference type="PANTHER" id="PTHR21343">
    <property type="entry name" value="DETHIOBIOTIN SYNTHETASE"/>
    <property type="match status" value="1"/>
</dbReference>
<comment type="function">
    <text evidence="2">The lipid II isoglutaminyl synthase complex catalyzes the formation of alpha-D-isoglutamine in the cell wall lipid II stem peptide. The GatD subunit catalyzes the hydrolysis of glutamine to glutamate and ammonia. The resulting ammonia molecule is channeled to the active site of MurT.</text>
</comment>
<dbReference type="InterPro" id="IPR043702">
    <property type="entry name" value="Lipid_II_synth_GatD"/>
</dbReference>
<comment type="catalytic activity">
    <reaction evidence="2">
        <text>beta-D-GlcNAc-(1-&gt;4)-Mur2Ac(oyl-L-Ala-gamma-D-Glu-L-Lys-D-Ala-D-Ala)-di-trans,octa-cis-undecaprenyl diphosphate + L-glutamine + ATP + H2O = beta-D-GlcNAc-(1-&gt;4)-Mur2Ac(oyl-L-Ala-D-isoglutaminyl-L-Lys-D-Ala-D-Ala)-di-trans,octa-cis-undecaprenyl diphosphate + L-glutamate + ADP + phosphate + H(+)</text>
        <dbReference type="Rhea" id="RHEA:57928"/>
        <dbReference type="ChEBI" id="CHEBI:15377"/>
        <dbReference type="ChEBI" id="CHEBI:15378"/>
        <dbReference type="ChEBI" id="CHEBI:29985"/>
        <dbReference type="ChEBI" id="CHEBI:30616"/>
        <dbReference type="ChEBI" id="CHEBI:43474"/>
        <dbReference type="ChEBI" id="CHEBI:58359"/>
        <dbReference type="ChEBI" id="CHEBI:60033"/>
        <dbReference type="ChEBI" id="CHEBI:62233"/>
        <dbReference type="ChEBI" id="CHEBI:456216"/>
        <dbReference type="EC" id="6.3.5.13"/>
    </reaction>
</comment>
<dbReference type="EC" id="3.5.1.2" evidence="2"/>
<feature type="domain" description="CobB/CobQ-like glutamine amidotransferase" evidence="3">
    <location>
        <begin position="7"/>
        <end position="208"/>
    </location>
</feature>
<dbReference type="GO" id="GO:0009236">
    <property type="term" value="P:cobalamin biosynthetic process"/>
    <property type="evidence" value="ECO:0007669"/>
    <property type="project" value="InterPro"/>
</dbReference>
<keyword evidence="4" id="KW-0808">Transferase</keyword>
<sequence length="246" mass="25623">MSTSMLRIGVLMPEVLGTYGDSGNALILAERARRRGIDAEVVHVGLTEEIPDSLDIYTLGGGEDTAQALAADKFRGTSGLARALDAGRPLLAICASLQVLGHWYEDARGVRVPGMGVLDITTRPQGHRAIGELVCEPVLDGLTQTLTGFENHGGGTVLGPDASPLGRVISGVGNGTPQGEEAPEVRYDGAVQGSVIATYMHGPALARNPELADLLLERATGATLEPLDVPGVAELREERLSGVSLS</sequence>
<name>A0A0V8RYH7_9ACTO</name>
<evidence type="ECO:0000256" key="1">
    <source>
        <dbReference type="ARBA" id="ARBA00022962"/>
    </source>
</evidence>
<feature type="active site" evidence="2">
    <location>
        <position position="201"/>
    </location>
</feature>
<dbReference type="GO" id="GO:0008360">
    <property type="term" value="P:regulation of cell shape"/>
    <property type="evidence" value="ECO:0007669"/>
    <property type="project" value="UniProtKB-KW"/>
</dbReference>
<dbReference type="OrthoDB" id="9782045at2"/>
<keyword evidence="2" id="KW-0133">Cell shape</keyword>
<comment type="caution">
    <text evidence="4">The sequence shown here is derived from an EMBL/GenBank/DDBJ whole genome shotgun (WGS) entry which is preliminary data.</text>
</comment>